<reference evidence="2 3" key="1">
    <citation type="submission" date="2018-04" db="EMBL/GenBank/DDBJ databases">
        <title>Thalassorhabdus spongiae gen. nov., sp. nov., isolated from a marine sponge in South-West Iceland.</title>
        <authorList>
            <person name="Knobloch S."/>
            <person name="Daussin A."/>
            <person name="Johannsson R."/>
            <person name="Marteinsson V.T."/>
        </authorList>
    </citation>
    <scope>NUCLEOTIDE SEQUENCE [LARGE SCALE GENOMIC DNA]</scope>
    <source>
        <strain evidence="2 3">Hp12</strain>
    </source>
</reference>
<dbReference type="InterPro" id="IPR041318">
    <property type="entry name" value="pEK499_p136"/>
</dbReference>
<gene>
    <name evidence="2" type="ORF">DC094_20690</name>
</gene>
<dbReference type="OrthoDB" id="5465267at2"/>
<dbReference type="Pfam" id="PF18736">
    <property type="entry name" value="pEK499_p136"/>
    <property type="match status" value="1"/>
</dbReference>
<protein>
    <recommendedName>
        <fullName evidence="1">pEK499-p136 HEPN domain-containing protein</fullName>
    </recommendedName>
</protein>
<dbReference type="RefSeq" id="WP_116689025.1">
    <property type="nucleotide sequence ID" value="NZ_CAWNYD010000014.1"/>
</dbReference>
<dbReference type="Proteomes" id="UP000244906">
    <property type="component" value="Unassembled WGS sequence"/>
</dbReference>
<sequence length="180" mass="21381">MNEENVKSIIALQRINNQLLGLVDSAKCKNDIKLREILDQLYAPYEKVESDYRNNHSFYNQYQFISSLYTYIVLPKESFFDSIPDDIETNSLKTQWGINKLQPSYKLKYFLRRLRNAVSHGEIEFTETIDFIFTDKNPRNKSDVFQVKLSVDELMNFTQALAYWCMTKDIELKELKKHNK</sequence>
<evidence type="ECO:0000259" key="1">
    <source>
        <dbReference type="Pfam" id="PF18736"/>
    </source>
</evidence>
<organism evidence="2 3">
    <name type="scientific">Pelagibaculum spongiae</name>
    <dbReference type="NCBI Taxonomy" id="2080658"/>
    <lineage>
        <taxon>Bacteria</taxon>
        <taxon>Pseudomonadati</taxon>
        <taxon>Pseudomonadota</taxon>
        <taxon>Gammaproteobacteria</taxon>
        <taxon>Oceanospirillales</taxon>
        <taxon>Pelagibaculum</taxon>
    </lineage>
</organism>
<accession>A0A2V1GVV4</accession>
<evidence type="ECO:0000313" key="2">
    <source>
        <dbReference type="EMBL" id="PVZ63941.1"/>
    </source>
</evidence>
<evidence type="ECO:0000313" key="3">
    <source>
        <dbReference type="Proteomes" id="UP000244906"/>
    </source>
</evidence>
<proteinExistence type="predicted"/>
<feature type="domain" description="pEK499-p136 HEPN" evidence="1">
    <location>
        <begin position="50"/>
        <end position="164"/>
    </location>
</feature>
<dbReference type="EMBL" id="QDDL01000014">
    <property type="protein sequence ID" value="PVZ63941.1"/>
    <property type="molecule type" value="Genomic_DNA"/>
</dbReference>
<comment type="caution">
    <text evidence="2">The sequence shown here is derived from an EMBL/GenBank/DDBJ whole genome shotgun (WGS) entry which is preliminary data.</text>
</comment>
<name>A0A2V1GVV4_9GAMM</name>
<keyword evidence="3" id="KW-1185">Reference proteome</keyword>
<dbReference type="AlphaFoldDB" id="A0A2V1GVV4"/>